<proteinExistence type="predicted"/>
<dbReference type="InterPro" id="IPR001932">
    <property type="entry name" value="PPM-type_phosphatase-like_dom"/>
</dbReference>
<dbReference type="InterPro" id="IPR052016">
    <property type="entry name" value="Bact_Sigma-Reg"/>
</dbReference>
<reference evidence="4" key="1">
    <citation type="submission" date="2021-06" db="EMBL/GenBank/DDBJ databases">
        <title>Complete genome sequence of Nocardioides sp. G188.</title>
        <authorList>
            <person name="Im W.-T."/>
        </authorList>
    </citation>
    <scope>NUCLEOTIDE SEQUENCE</scope>
    <source>
        <strain evidence="4">G188</strain>
    </source>
</reference>
<dbReference type="GO" id="GO:0016791">
    <property type="term" value="F:phosphatase activity"/>
    <property type="evidence" value="ECO:0007669"/>
    <property type="project" value="TreeGrafter"/>
</dbReference>
<dbReference type="Proteomes" id="UP000683575">
    <property type="component" value="Chromosome"/>
</dbReference>
<feature type="domain" description="PAC" evidence="3">
    <location>
        <begin position="279"/>
        <end position="331"/>
    </location>
</feature>
<dbReference type="Pfam" id="PF01590">
    <property type="entry name" value="GAF"/>
    <property type="match status" value="2"/>
</dbReference>
<name>A0A975SXB8_9ACTN</name>
<dbReference type="Pfam" id="PF08447">
    <property type="entry name" value="PAS_3"/>
    <property type="match status" value="1"/>
</dbReference>
<dbReference type="InterPro" id="IPR000700">
    <property type="entry name" value="PAS-assoc_C"/>
</dbReference>
<dbReference type="InterPro" id="IPR013655">
    <property type="entry name" value="PAS_fold_3"/>
</dbReference>
<accession>A0A975SXB8</accession>
<dbReference type="SMART" id="SM00331">
    <property type="entry name" value="PP2C_SIG"/>
    <property type="match status" value="1"/>
</dbReference>
<evidence type="ECO:0000259" key="3">
    <source>
        <dbReference type="PROSITE" id="PS50113"/>
    </source>
</evidence>
<organism evidence="4 5">
    <name type="scientific">Nocardioides panacis</name>
    <dbReference type="NCBI Taxonomy" id="2849501"/>
    <lineage>
        <taxon>Bacteria</taxon>
        <taxon>Bacillati</taxon>
        <taxon>Actinomycetota</taxon>
        <taxon>Actinomycetes</taxon>
        <taxon>Propionibacteriales</taxon>
        <taxon>Nocardioidaceae</taxon>
        <taxon>Nocardioides</taxon>
    </lineage>
</organism>
<protein>
    <submittedName>
        <fullName evidence="4">SpoIIE family protein phosphatase</fullName>
    </submittedName>
</protein>
<evidence type="ECO:0000313" key="4">
    <source>
        <dbReference type="EMBL" id="QWZ07576.1"/>
    </source>
</evidence>
<dbReference type="SMART" id="SM00065">
    <property type="entry name" value="GAF"/>
    <property type="match status" value="2"/>
</dbReference>
<dbReference type="Pfam" id="PF07228">
    <property type="entry name" value="SpoIIE"/>
    <property type="match status" value="1"/>
</dbReference>
<gene>
    <name evidence="4" type="ORF">KRR39_19425</name>
</gene>
<sequence length="759" mass="80889">MPAIRGTDRRRAAVVPHDQEPAPRQAGCAVDLDDPRRLAAARRLQPATPGNEVLDRLSGLAARLLRTSSAQVSLLTDLQVVTGGAGAGAHAAAGAPTSRADSLCTVTARSGAPLVVGDAPLDSRVEHLPPVRTGAVGSYLGVPLADAHGWVVGAFCVYDEQARTWSDDEVTVLEELAQATSAELERAATEGERDLVRMQLGLAIESGGIGSWEWDLVAGTMSGNSRLLEMFGVPGVPGDPGDQEHLPRPVAAFVDRVHPEDRPRVARSVATAVETGGEYAEEYRVIRPDGSERWLAARGRPLYDAHGSVVHLVGAVYDTTDRRVAAESVQSEASLMALIARASDLLASSLEAEDAVRSFARLVVPVLADWSVVSLVGDDGRLVDVDWWHHDPEQRDLTGLFARHRLDDREEAVGSLAALRSGEPFVENDDALGVATRVLRSEVAVRAVTGLGLRSVGVFPLVIDDRVIGLITLARGENRPPFTPAEIRAASDLSRRAGITLANAQSFGREREMSEQLQRSMLTEPVAPDDVEVSVRYIPAARAAQIGGDWYDAFAQEDGATVLVVGDVVGHDSVAAAVMGQLRSVLRGIAVAGGGGPARLLGDLDRALVTLRMSTNATVVVARVEEREDGEKALTWSNAGHPPPVMITADGRGERLGSHDVLLGVVPELERHEESLVLEPSLTVLMYTDGLVERRGEDIDVGIDRLLAAAAAVAEQPLEKLVDSVLAELCPEAPDDDVVLLALRRRPYSEPPSSRDTES</sequence>
<dbReference type="KEGG" id="nps:KRR39_19425"/>
<evidence type="ECO:0000256" key="1">
    <source>
        <dbReference type="ARBA" id="ARBA00022801"/>
    </source>
</evidence>
<dbReference type="RefSeq" id="WP_216939087.1">
    <property type="nucleotide sequence ID" value="NZ_CP077062.1"/>
</dbReference>
<dbReference type="CDD" id="cd00130">
    <property type="entry name" value="PAS"/>
    <property type="match status" value="1"/>
</dbReference>
<dbReference type="NCBIfam" id="TIGR00229">
    <property type="entry name" value="sensory_box"/>
    <property type="match status" value="1"/>
</dbReference>
<keyword evidence="1" id="KW-0378">Hydrolase</keyword>
<dbReference type="InterPro" id="IPR001610">
    <property type="entry name" value="PAC"/>
</dbReference>
<feature type="region of interest" description="Disordered" evidence="2">
    <location>
        <begin position="1"/>
        <end position="28"/>
    </location>
</feature>
<dbReference type="EMBL" id="CP077062">
    <property type="protein sequence ID" value="QWZ07576.1"/>
    <property type="molecule type" value="Genomic_DNA"/>
</dbReference>
<evidence type="ECO:0000256" key="2">
    <source>
        <dbReference type="SAM" id="MobiDB-lite"/>
    </source>
</evidence>
<feature type="compositionally biased region" description="Basic and acidic residues" evidence="2">
    <location>
        <begin position="1"/>
        <end position="21"/>
    </location>
</feature>
<dbReference type="PROSITE" id="PS50113">
    <property type="entry name" value="PAC"/>
    <property type="match status" value="1"/>
</dbReference>
<dbReference type="AlphaFoldDB" id="A0A975SXB8"/>
<keyword evidence="5" id="KW-1185">Reference proteome</keyword>
<dbReference type="InterPro" id="IPR000014">
    <property type="entry name" value="PAS"/>
</dbReference>
<dbReference type="PANTHER" id="PTHR43156">
    <property type="entry name" value="STAGE II SPORULATION PROTEIN E-RELATED"/>
    <property type="match status" value="1"/>
</dbReference>
<dbReference type="PANTHER" id="PTHR43156:SF2">
    <property type="entry name" value="STAGE II SPORULATION PROTEIN E"/>
    <property type="match status" value="1"/>
</dbReference>
<dbReference type="SMART" id="SM00086">
    <property type="entry name" value="PAC"/>
    <property type="match status" value="1"/>
</dbReference>
<dbReference type="InterPro" id="IPR003018">
    <property type="entry name" value="GAF"/>
</dbReference>
<evidence type="ECO:0000313" key="5">
    <source>
        <dbReference type="Proteomes" id="UP000683575"/>
    </source>
</evidence>